<dbReference type="PANTHER" id="PTHR10553">
    <property type="entry name" value="SMALL NUCLEAR RIBONUCLEOPROTEIN"/>
    <property type="match status" value="1"/>
</dbReference>
<accession>A0AAN8UI58</accession>
<comment type="caution">
    <text evidence="5">The sequence shown here is derived from an EMBL/GenBank/DDBJ whole genome shotgun (WGS) entry which is preliminary data.</text>
</comment>
<reference evidence="5 6" key="1">
    <citation type="submission" date="2023-12" db="EMBL/GenBank/DDBJ databases">
        <title>A high-quality genome assembly for Dillenia turbinata (Dilleniales).</title>
        <authorList>
            <person name="Chanderbali A."/>
        </authorList>
    </citation>
    <scope>NUCLEOTIDE SEQUENCE [LARGE SCALE GENOMIC DNA]</scope>
    <source>
        <strain evidence="5">LSX21</strain>
        <tissue evidence="5">Leaf</tissue>
    </source>
</reference>
<dbReference type="Proteomes" id="UP001370490">
    <property type="component" value="Unassembled WGS sequence"/>
</dbReference>
<dbReference type="GO" id="GO:0005686">
    <property type="term" value="C:U2 snRNP"/>
    <property type="evidence" value="ECO:0007669"/>
    <property type="project" value="TreeGrafter"/>
</dbReference>
<dbReference type="GO" id="GO:0005689">
    <property type="term" value="C:U12-type spliceosomal complex"/>
    <property type="evidence" value="ECO:0007669"/>
    <property type="project" value="TreeGrafter"/>
</dbReference>
<keyword evidence="6" id="KW-1185">Reference proteome</keyword>
<dbReference type="Pfam" id="PF01423">
    <property type="entry name" value="LSM"/>
    <property type="match status" value="1"/>
</dbReference>
<dbReference type="GO" id="GO:0000398">
    <property type="term" value="P:mRNA splicing, via spliceosome"/>
    <property type="evidence" value="ECO:0007669"/>
    <property type="project" value="TreeGrafter"/>
</dbReference>
<comment type="similarity">
    <text evidence="1">Belongs to the snRNP Sm proteins family.</text>
</comment>
<dbReference type="SUPFAM" id="SSF50182">
    <property type="entry name" value="Sm-like ribonucleoproteins"/>
    <property type="match status" value="1"/>
</dbReference>
<dbReference type="GO" id="GO:0071011">
    <property type="term" value="C:precatalytic spliceosome"/>
    <property type="evidence" value="ECO:0007669"/>
    <property type="project" value="TreeGrafter"/>
</dbReference>
<dbReference type="GO" id="GO:0034719">
    <property type="term" value="C:SMN-Sm protein complex"/>
    <property type="evidence" value="ECO:0007669"/>
    <property type="project" value="TreeGrafter"/>
</dbReference>
<feature type="non-terminal residue" evidence="5">
    <location>
        <position position="1"/>
    </location>
</feature>
<dbReference type="PANTHER" id="PTHR10553:SF2">
    <property type="entry name" value="SMALL NUCLEAR RIBONUCLEOPROTEIN G"/>
    <property type="match status" value="1"/>
</dbReference>
<evidence type="ECO:0000313" key="5">
    <source>
        <dbReference type="EMBL" id="KAK6915910.1"/>
    </source>
</evidence>
<dbReference type="InterPro" id="IPR001163">
    <property type="entry name" value="Sm_dom_euk/arc"/>
</dbReference>
<gene>
    <name evidence="5" type="ORF">RJ641_018771</name>
</gene>
<dbReference type="EMBL" id="JBAMMX010000024">
    <property type="protein sequence ID" value="KAK6915910.1"/>
    <property type="molecule type" value="Genomic_DNA"/>
</dbReference>
<dbReference type="Gene3D" id="2.30.30.100">
    <property type="match status" value="1"/>
</dbReference>
<dbReference type="GO" id="GO:0071013">
    <property type="term" value="C:catalytic step 2 spliceosome"/>
    <property type="evidence" value="ECO:0007669"/>
    <property type="project" value="TreeGrafter"/>
</dbReference>
<dbReference type="GO" id="GO:0003723">
    <property type="term" value="F:RNA binding"/>
    <property type="evidence" value="ECO:0007669"/>
    <property type="project" value="InterPro"/>
</dbReference>
<evidence type="ECO:0000256" key="1">
    <source>
        <dbReference type="ARBA" id="ARBA00006850"/>
    </source>
</evidence>
<dbReference type="InterPro" id="IPR047575">
    <property type="entry name" value="Sm"/>
</dbReference>
<feature type="domain" description="Sm" evidence="4">
    <location>
        <begin position="1"/>
        <end position="49"/>
    </location>
</feature>
<organism evidence="5 6">
    <name type="scientific">Dillenia turbinata</name>
    <dbReference type="NCBI Taxonomy" id="194707"/>
    <lineage>
        <taxon>Eukaryota</taxon>
        <taxon>Viridiplantae</taxon>
        <taxon>Streptophyta</taxon>
        <taxon>Embryophyta</taxon>
        <taxon>Tracheophyta</taxon>
        <taxon>Spermatophyta</taxon>
        <taxon>Magnoliopsida</taxon>
        <taxon>eudicotyledons</taxon>
        <taxon>Gunneridae</taxon>
        <taxon>Pentapetalae</taxon>
        <taxon>Dilleniales</taxon>
        <taxon>Dilleniaceae</taxon>
        <taxon>Dillenia</taxon>
    </lineage>
</organism>
<protein>
    <recommendedName>
        <fullName evidence="3">Sm protein G</fullName>
    </recommendedName>
</protein>
<name>A0AAN8UI58_9MAGN</name>
<dbReference type="GO" id="GO:0005685">
    <property type="term" value="C:U1 snRNP"/>
    <property type="evidence" value="ECO:0007669"/>
    <property type="project" value="TreeGrafter"/>
</dbReference>
<proteinExistence type="inferred from homology"/>
<dbReference type="GO" id="GO:0043186">
    <property type="term" value="C:P granule"/>
    <property type="evidence" value="ECO:0007669"/>
    <property type="project" value="TreeGrafter"/>
</dbReference>
<sequence length="120" mass="13044">WWLILSGFDQFLNLGVDNTVEVNGKEKIDIGMMVIRGNSIVTVKALELVIIGNSVVTIETLKLVSKTQWHGFMSVMNVKSHVILGRPEGGGEGEGAGRGGTMMRQDIGELDRGFPFDVAL</sequence>
<dbReference type="InterPro" id="IPR044641">
    <property type="entry name" value="Lsm7/SmG-like"/>
</dbReference>
<dbReference type="InterPro" id="IPR010920">
    <property type="entry name" value="LSM_dom_sf"/>
</dbReference>
<keyword evidence="2" id="KW-0687">Ribonucleoprotein</keyword>
<dbReference type="GO" id="GO:0097526">
    <property type="term" value="C:spliceosomal tri-snRNP complex"/>
    <property type="evidence" value="ECO:0007669"/>
    <property type="project" value="TreeGrafter"/>
</dbReference>
<evidence type="ECO:0000256" key="3">
    <source>
        <dbReference type="ARBA" id="ARBA00041356"/>
    </source>
</evidence>
<evidence type="ECO:0000259" key="4">
    <source>
        <dbReference type="PROSITE" id="PS52002"/>
    </source>
</evidence>
<dbReference type="AlphaFoldDB" id="A0AAN8UI58"/>
<evidence type="ECO:0000256" key="2">
    <source>
        <dbReference type="ARBA" id="ARBA00023274"/>
    </source>
</evidence>
<dbReference type="GO" id="GO:0005682">
    <property type="term" value="C:U5 snRNP"/>
    <property type="evidence" value="ECO:0007669"/>
    <property type="project" value="TreeGrafter"/>
</dbReference>
<dbReference type="PROSITE" id="PS52002">
    <property type="entry name" value="SM"/>
    <property type="match status" value="1"/>
</dbReference>
<dbReference type="GO" id="GO:0071004">
    <property type="term" value="C:U2-type prespliceosome"/>
    <property type="evidence" value="ECO:0007669"/>
    <property type="project" value="TreeGrafter"/>
</dbReference>
<evidence type="ECO:0000313" key="6">
    <source>
        <dbReference type="Proteomes" id="UP001370490"/>
    </source>
</evidence>
<dbReference type="GO" id="GO:0005687">
    <property type="term" value="C:U4 snRNP"/>
    <property type="evidence" value="ECO:0007669"/>
    <property type="project" value="TreeGrafter"/>
</dbReference>